<protein>
    <submittedName>
        <fullName evidence="1">Uncharacterized protein</fullName>
    </submittedName>
</protein>
<dbReference type="OrthoDB" id="2580710at2"/>
<name>A0A329MVG2_9BACL</name>
<dbReference type="AlphaFoldDB" id="A0A329MVG2"/>
<evidence type="ECO:0000313" key="1">
    <source>
        <dbReference type="EMBL" id="RAV23294.1"/>
    </source>
</evidence>
<keyword evidence="2" id="KW-1185">Reference proteome</keyword>
<evidence type="ECO:0000313" key="2">
    <source>
        <dbReference type="Proteomes" id="UP000250369"/>
    </source>
</evidence>
<sequence>MEKRSIMKKWKKHAVIPALLAAIGIISAIAFDTFKMRDDGTFYIQDLQGSRETIRDITFSGELKDGYHRTRFRIEQGEVRTRTELFKQPEYARANRYSPGAPKQMGETEYEVHGSLAFEITSREIVNGIPIPAGVANVTPGIFYSDSARQDNSSRYTNPLEYGLAKVGDRVFFTVPVSADFQGASGIYELNFYEWGRVPTEEKPVPRKIAEIGLEANQSGQGSGLEILGMEAVGSKLAVLIAEDNRLKIRGFDSESGEQLGEAVIPEFRLVGRTGDQQTEQAEAKNLEVYHETYTAFVDPERNILNLSFNASPSEPGELKRMLVSFDFSDGVRMVNKLQWTIEDGDEDNFSGMMSMGYRDGKLYVLKTLRERDDQERYAYDILRPKRFLIYAFEGSELIYKGELKTDLNDDIIRAMNLAPARGGFSYDQKEYRFFDQLKVE</sequence>
<organism evidence="1 2">
    <name type="scientific">Paenibacillus contaminans</name>
    <dbReference type="NCBI Taxonomy" id="450362"/>
    <lineage>
        <taxon>Bacteria</taxon>
        <taxon>Bacillati</taxon>
        <taxon>Bacillota</taxon>
        <taxon>Bacilli</taxon>
        <taxon>Bacillales</taxon>
        <taxon>Paenibacillaceae</taxon>
        <taxon>Paenibacillus</taxon>
    </lineage>
</organism>
<comment type="caution">
    <text evidence="1">The sequence shown here is derived from an EMBL/GenBank/DDBJ whole genome shotgun (WGS) entry which is preliminary data.</text>
</comment>
<reference evidence="1 2" key="1">
    <citation type="journal article" date="2009" name="Int. J. Syst. Evol. Microbiol.">
        <title>Paenibacillus contaminans sp. nov., isolated from a contaminated laboratory plate.</title>
        <authorList>
            <person name="Chou J.H."/>
            <person name="Lee J.H."/>
            <person name="Lin M.C."/>
            <person name="Chang P.S."/>
            <person name="Arun A.B."/>
            <person name="Young C.C."/>
            <person name="Chen W.M."/>
        </authorList>
    </citation>
    <scope>NUCLEOTIDE SEQUENCE [LARGE SCALE GENOMIC DNA]</scope>
    <source>
        <strain evidence="1 2">CKOBP-6</strain>
    </source>
</reference>
<dbReference type="EMBL" id="QMFB01000001">
    <property type="protein sequence ID" value="RAV23294.1"/>
    <property type="molecule type" value="Genomic_DNA"/>
</dbReference>
<gene>
    <name evidence="1" type="ORF">DQG23_03625</name>
</gene>
<dbReference type="Proteomes" id="UP000250369">
    <property type="component" value="Unassembled WGS sequence"/>
</dbReference>
<proteinExistence type="predicted"/>
<accession>A0A329MVG2</accession>
<dbReference type="RefSeq" id="WP_113029405.1">
    <property type="nucleotide sequence ID" value="NZ_QMFB01000001.1"/>
</dbReference>